<reference evidence="1 3" key="1">
    <citation type="journal article" date="2020" name="Stud. Mycol.">
        <title>101 Dothideomycetes genomes: a test case for predicting lifestyles and emergence of pathogens.</title>
        <authorList>
            <person name="Haridas S."/>
            <person name="Albert R."/>
            <person name="Binder M."/>
            <person name="Bloem J."/>
            <person name="Labutti K."/>
            <person name="Salamov A."/>
            <person name="Andreopoulos B."/>
            <person name="Baker S."/>
            <person name="Barry K."/>
            <person name="Bills G."/>
            <person name="Bluhm B."/>
            <person name="Cannon C."/>
            <person name="Castanera R."/>
            <person name="Culley D."/>
            <person name="Daum C."/>
            <person name="Ezra D."/>
            <person name="Gonzalez J."/>
            <person name="Henrissat B."/>
            <person name="Kuo A."/>
            <person name="Liang C."/>
            <person name="Lipzen A."/>
            <person name="Lutzoni F."/>
            <person name="Magnuson J."/>
            <person name="Mondo S."/>
            <person name="Nolan M."/>
            <person name="Ohm R."/>
            <person name="Pangilinan J."/>
            <person name="Park H.-J."/>
            <person name="Ramirez L."/>
            <person name="Alfaro M."/>
            <person name="Sun H."/>
            <person name="Tritt A."/>
            <person name="Yoshinaga Y."/>
            <person name="Zwiers L.-H."/>
            <person name="Turgeon B."/>
            <person name="Goodwin S."/>
            <person name="Spatafora J."/>
            <person name="Crous P."/>
            <person name="Grigoriev I."/>
        </authorList>
    </citation>
    <scope>NUCLEOTIDE SEQUENCE</scope>
    <source>
        <strain evidence="1 3">CBS 304.34</strain>
    </source>
</reference>
<reference evidence="3" key="2">
    <citation type="submission" date="2020-04" db="EMBL/GenBank/DDBJ databases">
        <authorList>
            <consortium name="NCBI Genome Project"/>
        </authorList>
    </citation>
    <scope>NUCLEOTIDE SEQUENCE</scope>
    <source>
        <strain evidence="3">CBS 304.34</strain>
    </source>
</reference>
<evidence type="ECO:0000313" key="2">
    <source>
        <dbReference type="Proteomes" id="UP000504636"/>
    </source>
</evidence>
<feature type="non-terminal residue" evidence="1">
    <location>
        <position position="146"/>
    </location>
</feature>
<organism evidence="1">
    <name type="scientific">Mytilinidion resinicola</name>
    <dbReference type="NCBI Taxonomy" id="574789"/>
    <lineage>
        <taxon>Eukaryota</taxon>
        <taxon>Fungi</taxon>
        <taxon>Dikarya</taxon>
        <taxon>Ascomycota</taxon>
        <taxon>Pezizomycotina</taxon>
        <taxon>Dothideomycetes</taxon>
        <taxon>Pleosporomycetidae</taxon>
        <taxon>Mytilinidiales</taxon>
        <taxon>Mytilinidiaceae</taxon>
        <taxon>Mytilinidion</taxon>
    </lineage>
</organism>
<protein>
    <submittedName>
        <fullName evidence="1 3">Uncharacterized protein</fullName>
    </submittedName>
</protein>
<proteinExistence type="predicted"/>
<gene>
    <name evidence="1 3" type="ORF">BDZ99DRAFT_212539</name>
</gene>
<evidence type="ECO:0000313" key="1">
    <source>
        <dbReference type="EMBL" id="KAF2802002.1"/>
    </source>
</evidence>
<dbReference type="Proteomes" id="UP000504636">
    <property type="component" value="Unplaced"/>
</dbReference>
<sequence>MEKRRAFGVVGKKRVSRPAAVRKRSARMRSMVSERTHGGMGVLVVGIGGFLGVAGSHQMLRVEYFARSGLAISTASSQTEFWPYFVACSCVFTWCFNSFARFLFFPSPLLPPHGPQPQLLNAIYLSSLGQGNRWASSSFGVMSDYS</sequence>
<dbReference type="AlphaFoldDB" id="A0A6A6XZQ3"/>
<evidence type="ECO:0000313" key="3">
    <source>
        <dbReference type="RefSeq" id="XP_033568966.1"/>
    </source>
</evidence>
<keyword evidence="2" id="KW-1185">Reference proteome</keyword>
<accession>A0A6A6XZQ3</accession>
<reference evidence="3" key="3">
    <citation type="submission" date="2025-04" db="UniProtKB">
        <authorList>
            <consortium name="RefSeq"/>
        </authorList>
    </citation>
    <scope>IDENTIFICATION</scope>
    <source>
        <strain evidence="3">CBS 304.34</strain>
    </source>
</reference>
<name>A0A6A6XZQ3_9PEZI</name>
<dbReference type="GeneID" id="54454256"/>
<dbReference type="RefSeq" id="XP_033568966.1">
    <property type="nucleotide sequence ID" value="XM_033713363.1"/>
</dbReference>
<dbReference type="EMBL" id="MU003726">
    <property type="protein sequence ID" value="KAF2802002.1"/>
    <property type="molecule type" value="Genomic_DNA"/>
</dbReference>